<proteinExistence type="predicted"/>
<evidence type="ECO:0000313" key="3">
    <source>
        <dbReference type="Proteomes" id="UP000475862"/>
    </source>
</evidence>
<dbReference type="InterPro" id="IPR004328">
    <property type="entry name" value="BRO1_dom"/>
</dbReference>
<dbReference type="OrthoDB" id="7987018at2759"/>
<dbReference type="Proteomes" id="UP000475862">
    <property type="component" value="Unassembled WGS sequence"/>
</dbReference>
<dbReference type="SMART" id="SM01041">
    <property type="entry name" value="BRO1"/>
    <property type="match status" value="1"/>
</dbReference>
<dbReference type="PANTHER" id="PTHR23030:SF39">
    <property type="entry name" value="PROGRAMMED CELL DEATH 6-INTERACTING PROTEIN"/>
    <property type="match status" value="1"/>
</dbReference>
<gene>
    <name evidence="2" type="ORF">AGLY_000900</name>
</gene>
<dbReference type="Gene3D" id="1.25.40.280">
    <property type="entry name" value="alix/aip1 like domains"/>
    <property type="match status" value="2"/>
</dbReference>
<accession>A0A6G0U8T0</accession>
<sequence length="432" mass="50033">MATTTLLAVPTKRASEVNIVKPLRNLISSHYNSADNPEDYTEAINELSKLRNQALWKVLDKYDNSLELIYTYYDQITSLESKVPPSEVQIPFKWKDAFNKMTSFFANGKVSITLCSFAYERICVLFNIAAQQSAIAAAQNLETDDGLKMAAKFLQQSAGIFNTLKTTVMNVIQQDPTPDLNPDTLAMLSSLMLAQAQEVFIVKANIGDINQQANSYEEINRRITAENKCYFALIPLFKSKLLSRNTKLRLYKVLIRPIVLYACEAWASTKSDEKRLLLFERKILRRIYGPKRNEENTSERRTNAELRIIFNETNIVGILKSRWISWAGYVWRAECQIVHNITLWKPDKKHPRGRPRQRWSDRVRDDLKLMGIRDGERLAKNREVWRDKMKDQTIAKLCAQCEEYYAETAKMMERETVMMSLDKEWTSNVNIL</sequence>
<dbReference type="GO" id="GO:0005768">
    <property type="term" value="C:endosome"/>
    <property type="evidence" value="ECO:0007669"/>
    <property type="project" value="TreeGrafter"/>
</dbReference>
<organism evidence="2 3">
    <name type="scientific">Aphis glycines</name>
    <name type="common">Soybean aphid</name>
    <dbReference type="NCBI Taxonomy" id="307491"/>
    <lineage>
        <taxon>Eukaryota</taxon>
        <taxon>Metazoa</taxon>
        <taxon>Ecdysozoa</taxon>
        <taxon>Arthropoda</taxon>
        <taxon>Hexapoda</taxon>
        <taxon>Insecta</taxon>
        <taxon>Pterygota</taxon>
        <taxon>Neoptera</taxon>
        <taxon>Paraneoptera</taxon>
        <taxon>Hemiptera</taxon>
        <taxon>Sternorrhyncha</taxon>
        <taxon>Aphidomorpha</taxon>
        <taxon>Aphidoidea</taxon>
        <taxon>Aphididae</taxon>
        <taxon>Aphidini</taxon>
        <taxon>Aphis</taxon>
        <taxon>Aphis</taxon>
    </lineage>
</organism>
<dbReference type="PROSITE" id="PS51180">
    <property type="entry name" value="BRO1"/>
    <property type="match status" value="1"/>
</dbReference>
<comment type="caution">
    <text evidence="2">The sequence shown here is derived from an EMBL/GenBank/DDBJ whole genome shotgun (WGS) entry which is preliminary data.</text>
</comment>
<reference evidence="2 3" key="1">
    <citation type="submission" date="2019-08" db="EMBL/GenBank/DDBJ databases">
        <title>The genome of the soybean aphid Biotype 1, its phylome, world population structure and adaptation to the North American continent.</title>
        <authorList>
            <person name="Giordano R."/>
            <person name="Donthu R.K."/>
            <person name="Hernandez A.G."/>
            <person name="Wright C.L."/>
            <person name="Zimin A.V."/>
        </authorList>
    </citation>
    <scope>NUCLEOTIDE SEQUENCE [LARGE SCALE GENOMIC DNA]</scope>
    <source>
        <tissue evidence="2">Whole aphids</tissue>
    </source>
</reference>
<feature type="domain" description="BRO1" evidence="1">
    <location>
        <begin position="5"/>
        <end position="432"/>
    </location>
</feature>
<keyword evidence="3" id="KW-1185">Reference proteome</keyword>
<name>A0A6G0U8T0_APHGL</name>
<evidence type="ECO:0000259" key="1">
    <source>
        <dbReference type="PROSITE" id="PS51180"/>
    </source>
</evidence>
<dbReference type="GO" id="GO:0000281">
    <property type="term" value="P:mitotic cytokinesis"/>
    <property type="evidence" value="ECO:0007669"/>
    <property type="project" value="TreeGrafter"/>
</dbReference>
<dbReference type="InterPro" id="IPR038499">
    <property type="entry name" value="BRO1_sf"/>
</dbReference>
<dbReference type="PANTHER" id="PTHR23030">
    <property type="entry name" value="PCD6 INTERACTING PROTEIN-RELATED"/>
    <property type="match status" value="1"/>
</dbReference>
<dbReference type="EMBL" id="VYZN01000001">
    <property type="protein sequence ID" value="KAE9545357.1"/>
    <property type="molecule type" value="Genomic_DNA"/>
</dbReference>
<dbReference type="AlphaFoldDB" id="A0A6G0U8T0"/>
<evidence type="ECO:0000313" key="2">
    <source>
        <dbReference type="EMBL" id="KAE9545357.1"/>
    </source>
</evidence>
<protein>
    <recommendedName>
        <fullName evidence="1">BRO1 domain-containing protein</fullName>
    </recommendedName>
</protein>
<dbReference type="Pfam" id="PF03097">
    <property type="entry name" value="BRO1"/>
    <property type="match status" value="1"/>
</dbReference>